<evidence type="ECO:0000313" key="3">
    <source>
        <dbReference type="Proteomes" id="UP000054630"/>
    </source>
</evidence>
<reference evidence="2 3" key="1">
    <citation type="submission" date="2015-01" db="EMBL/GenBank/DDBJ databases">
        <title>Evolution of Trichinella species and genotypes.</title>
        <authorList>
            <person name="Korhonen P.K."/>
            <person name="Edoardo P."/>
            <person name="Giuseppe L.R."/>
            <person name="Gasser R.B."/>
        </authorList>
    </citation>
    <scope>NUCLEOTIDE SEQUENCE [LARGE SCALE GENOMIC DNA]</scope>
    <source>
        <strain evidence="2">ISS37</strain>
    </source>
</reference>
<evidence type="ECO:0008006" key="4">
    <source>
        <dbReference type="Google" id="ProtNLM"/>
    </source>
</evidence>
<keyword evidence="1" id="KW-0812">Transmembrane</keyword>
<keyword evidence="3" id="KW-1185">Reference proteome</keyword>
<gene>
    <name evidence="2" type="ORF">T07_3992</name>
</gene>
<accession>A0A0V0S718</accession>
<evidence type="ECO:0000313" key="2">
    <source>
        <dbReference type="EMBL" id="KRX22330.1"/>
    </source>
</evidence>
<dbReference type="EMBL" id="JYDL01000032">
    <property type="protein sequence ID" value="KRX22330.1"/>
    <property type="molecule type" value="Genomic_DNA"/>
</dbReference>
<name>A0A0V0S718_9BILA</name>
<sequence length="99" mass="11803">MADTRRTTDNGQNPTTMYIFRFPQLSSFTCLLVIYLYIYYTFGSLVICSVHIDPLIDANLIVEKCRQMRRWHTTWRCNRFSTQWEQTETETQPTAKIPK</sequence>
<protein>
    <recommendedName>
        <fullName evidence="4">Transmembrane protein</fullName>
    </recommendedName>
</protein>
<organism evidence="2 3">
    <name type="scientific">Trichinella nelsoni</name>
    <dbReference type="NCBI Taxonomy" id="6336"/>
    <lineage>
        <taxon>Eukaryota</taxon>
        <taxon>Metazoa</taxon>
        <taxon>Ecdysozoa</taxon>
        <taxon>Nematoda</taxon>
        <taxon>Enoplea</taxon>
        <taxon>Dorylaimia</taxon>
        <taxon>Trichinellida</taxon>
        <taxon>Trichinellidae</taxon>
        <taxon>Trichinella</taxon>
    </lineage>
</organism>
<proteinExistence type="predicted"/>
<keyword evidence="1" id="KW-1133">Transmembrane helix</keyword>
<evidence type="ECO:0000256" key="1">
    <source>
        <dbReference type="SAM" id="Phobius"/>
    </source>
</evidence>
<keyword evidence="1" id="KW-0472">Membrane</keyword>
<dbReference type="AlphaFoldDB" id="A0A0V0S718"/>
<feature type="transmembrane region" description="Helical" evidence="1">
    <location>
        <begin position="20"/>
        <end position="38"/>
    </location>
</feature>
<dbReference type="Proteomes" id="UP000054630">
    <property type="component" value="Unassembled WGS sequence"/>
</dbReference>
<comment type="caution">
    <text evidence="2">The sequence shown here is derived from an EMBL/GenBank/DDBJ whole genome shotgun (WGS) entry which is preliminary data.</text>
</comment>
<dbReference type="OrthoDB" id="10462357at2759"/>